<dbReference type="AlphaFoldDB" id="A0A388LTT1"/>
<protein>
    <submittedName>
        <fullName evidence="2">Uncharacterized protein</fullName>
    </submittedName>
</protein>
<feature type="region of interest" description="Disordered" evidence="1">
    <location>
        <begin position="136"/>
        <end position="193"/>
    </location>
</feature>
<evidence type="ECO:0000313" key="3">
    <source>
        <dbReference type="Proteomes" id="UP000265515"/>
    </source>
</evidence>
<dbReference type="Gramene" id="GBG85726">
    <property type="protein sequence ID" value="GBG85726"/>
    <property type="gene ID" value="CBR_g40453"/>
</dbReference>
<evidence type="ECO:0000256" key="1">
    <source>
        <dbReference type="SAM" id="MobiDB-lite"/>
    </source>
</evidence>
<evidence type="ECO:0000313" key="2">
    <source>
        <dbReference type="EMBL" id="GBG85726.1"/>
    </source>
</evidence>
<dbReference type="EMBL" id="BFEA01000532">
    <property type="protein sequence ID" value="GBG85726.1"/>
    <property type="molecule type" value="Genomic_DNA"/>
</dbReference>
<gene>
    <name evidence="2" type="ORF">CBR_g40453</name>
</gene>
<feature type="compositionally biased region" description="Gly residues" evidence="1">
    <location>
        <begin position="159"/>
        <end position="170"/>
    </location>
</feature>
<reference evidence="2 3" key="1">
    <citation type="journal article" date="2018" name="Cell">
        <title>The Chara Genome: Secondary Complexity and Implications for Plant Terrestrialization.</title>
        <authorList>
            <person name="Nishiyama T."/>
            <person name="Sakayama H."/>
            <person name="Vries J.D."/>
            <person name="Buschmann H."/>
            <person name="Saint-Marcoux D."/>
            <person name="Ullrich K.K."/>
            <person name="Haas F.B."/>
            <person name="Vanderstraeten L."/>
            <person name="Becker D."/>
            <person name="Lang D."/>
            <person name="Vosolsobe S."/>
            <person name="Rombauts S."/>
            <person name="Wilhelmsson P.K.I."/>
            <person name="Janitza P."/>
            <person name="Kern R."/>
            <person name="Heyl A."/>
            <person name="Rumpler F."/>
            <person name="Villalobos L.I.A.C."/>
            <person name="Clay J.M."/>
            <person name="Skokan R."/>
            <person name="Toyoda A."/>
            <person name="Suzuki Y."/>
            <person name="Kagoshima H."/>
            <person name="Schijlen E."/>
            <person name="Tajeshwar N."/>
            <person name="Catarino B."/>
            <person name="Hetherington A.J."/>
            <person name="Saltykova A."/>
            <person name="Bonnot C."/>
            <person name="Breuninger H."/>
            <person name="Symeonidi A."/>
            <person name="Radhakrishnan G.V."/>
            <person name="Van Nieuwerburgh F."/>
            <person name="Deforce D."/>
            <person name="Chang C."/>
            <person name="Karol K.G."/>
            <person name="Hedrich R."/>
            <person name="Ulvskov P."/>
            <person name="Glockner G."/>
            <person name="Delwiche C.F."/>
            <person name="Petrasek J."/>
            <person name="Van de Peer Y."/>
            <person name="Friml J."/>
            <person name="Beilby M."/>
            <person name="Dolan L."/>
            <person name="Kohara Y."/>
            <person name="Sugano S."/>
            <person name="Fujiyama A."/>
            <person name="Delaux P.-M."/>
            <person name="Quint M."/>
            <person name="TheiBen G."/>
            <person name="Hagemann M."/>
            <person name="Harholt J."/>
            <person name="Dunand C."/>
            <person name="Zachgo S."/>
            <person name="Langdale J."/>
            <person name="Maumus F."/>
            <person name="Straeten D.V.D."/>
            <person name="Gould S.B."/>
            <person name="Rensing S.A."/>
        </authorList>
    </citation>
    <scope>NUCLEOTIDE SEQUENCE [LARGE SCALE GENOMIC DNA]</scope>
    <source>
        <strain evidence="2 3">S276</strain>
    </source>
</reference>
<feature type="region of interest" description="Disordered" evidence="1">
    <location>
        <begin position="1"/>
        <end position="56"/>
    </location>
</feature>
<accession>A0A388LTT1</accession>
<sequence length="212" mass="23906">MKEGLDVVKSEKEEKKKRKMEKQERLERDEEERLTTEEARQTTIRQAERKEEKLRKEMEKREALRKEMLMEISLHMGRLGESLQSRYERDVKARVKGKQRVVVSSSDDDYAEFYDSDVDTLSCQTEKLVITEKRTWSTEKPVGDSPPMQTPAKRVANGGRWGGGGGGGGGEEGEKDDRVLGGRGRRAGLLHTSPTLRALAAEGRTRGGTGKV</sequence>
<dbReference type="Proteomes" id="UP000265515">
    <property type="component" value="Unassembled WGS sequence"/>
</dbReference>
<comment type="caution">
    <text evidence="2">The sequence shown here is derived from an EMBL/GenBank/DDBJ whole genome shotgun (WGS) entry which is preliminary data.</text>
</comment>
<keyword evidence="3" id="KW-1185">Reference proteome</keyword>
<feature type="compositionally biased region" description="Basic and acidic residues" evidence="1">
    <location>
        <begin position="1"/>
        <end position="14"/>
    </location>
</feature>
<name>A0A388LTT1_CHABU</name>
<organism evidence="2 3">
    <name type="scientific">Chara braunii</name>
    <name type="common">Braun's stonewort</name>
    <dbReference type="NCBI Taxonomy" id="69332"/>
    <lineage>
        <taxon>Eukaryota</taxon>
        <taxon>Viridiplantae</taxon>
        <taxon>Streptophyta</taxon>
        <taxon>Charophyceae</taxon>
        <taxon>Charales</taxon>
        <taxon>Characeae</taxon>
        <taxon>Chara</taxon>
    </lineage>
</organism>
<feature type="compositionally biased region" description="Basic and acidic residues" evidence="1">
    <location>
        <begin position="21"/>
        <end position="56"/>
    </location>
</feature>
<proteinExistence type="predicted"/>